<evidence type="ECO:0000313" key="1">
    <source>
        <dbReference type="EMBL" id="CEK51334.1"/>
    </source>
</evidence>
<dbReference type="EMBL" id="HACG01004469">
    <property type="protein sequence ID" value="CEK51334.1"/>
    <property type="molecule type" value="Transcribed_RNA"/>
</dbReference>
<protein>
    <submittedName>
        <fullName evidence="1">Uncharacterized protein</fullName>
    </submittedName>
</protein>
<feature type="non-terminal residue" evidence="1">
    <location>
        <position position="92"/>
    </location>
</feature>
<gene>
    <name evidence="1" type="primary">ORF13155</name>
</gene>
<reference evidence="1" key="1">
    <citation type="submission" date="2014-12" db="EMBL/GenBank/DDBJ databases">
        <title>Insight into the proteome of Arion vulgaris.</title>
        <authorList>
            <person name="Aradska J."/>
            <person name="Bulat T."/>
            <person name="Smidak R."/>
            <person name="Sarate P."/>
            <person name="Gangsoo J."/>
            <person name="Sialana F."/>
            <person name="Bilban M."/>
            <person name="Lubec G."/>
        </authorList>
    </citation>
    <scope>NUCLEOTIDE SEQUENCE</scope>
    <source>
        <tissue evidence="1">Skin</tissue>
    </source>
</reference>
<dbReference type="AlphaFoldDB" id="A0A0B6Y5A1"/>
<sequence>LSPLTLAGSKIQLPAVGGAAMMQREQKNWLLKRSLSLHRHFQILSRLWHSSSPVTLDSMTAMALAQGNPSPALLGRALLSYSSSTSSSASET</sequence>
<feature type="non-terminal residue" evidence="1">
    <location>
        <position position="1"/>
    </location>
</feature>
<organism evidence="1">
    <name type="scientific">Arion vulgaris</name>
    <dbReference type="NCBI Taxonomy" id="1028688"/>
    <lineage>
        <taxon>Eukaryota</taxon>
        <taxon>Metazoa</taxon>
        <taxon>Spiralia</taxon>
        <taxon>Lophotrochozoa</taxon>
        <taxon>Mollusca</taxon>
        <taxon>Gastropoda</taxon>
        <taxon>Heterobranchia</taxon>
        <taxon>Euthyneura</taxon>
        <taxon>Panpulmonata</taxon>
        <taxon>Eupulmonata</taxon>
        <taxon>Stylommatophora</taxon>
        <taxon>Helicina</taxon>
        <taxon>Arionoidea</taxon>
        <taxon>Arionidae</taxon>
        <taxon>Arion</taxon>
    </lineage>
</organism>
<name>A0A0B6Y5A1_9EUPU</name>
<accession>A0A0B6Y5A1</accession>
<proteinExistence type="predicted"/>